<comment type="caution">
    <text evidence="5">The sequence shown here is derived from an EMBL/GenBank/DDBJ whole genome shotgun (WGS) entry which is preliminary data.</text>
</comment>
<dbReference type="InterPro" id="IPR041492">
    <property type="entry name" value="HAD_2"/>
</dbReference>
<dbReference type="EMBL" id="MFNF01000043">
    <property type="protein sequence ID" value="OGH00639.1"/>
    <property type="molecule type" value="Genomic_DNA"/>
</dbReference>
<dbReference type="GO" id="GO:0008967">
    <property type="term" value="F:phosphoglycolate phosphatase activity"/>
    <property type="evidence" value="ECO:0007669"/>
    <property type="project" value="UniProtKB-EC"/>
</dbReference>
<dbReference type="InterPro" id="IPR023214">
    <property type="entry name" value="HAD_sf"/>
</dbReference>
<protein>
    <recommendedName>
        <fullName evidence="4">phosphoglycolate phosphatase</fullName>
        <ecNumber evidence="4">3.1.3.18</ecNumber>
    </recommendedName>
</protein>
<dbReference type="PANTHER" id="PTHR43434">
    <property type="entry name" value="PHOSPHOGLYCOLATE PHOSPHATASE"/>
    <property type="match status" value="1"/>
</dbReference>
<dbReference type="InterPro" id="IPR006439">
    <property type="entry name" value="HAD-SF_hydro_IA"/>
</dbReference>
<dbReference type="Proteomes" id="UP000177583">
    <property type="component" value="Unassembled WGS sequence"/>
</dbReference>
<evidence type="ECO:0000256" key="3">
    <source>
        <dbReference type="ARBA" id="ARBA00006171"/>
    </source>
</evidence>
<evidence type="ECO:0000256" key="2">
    <source>
        <dbReference type="ARBA" id="ARBA00004818"/>
    </source>
</evidence>
<comment type="catalytic activity">
    <reaction evidence="1">
        <text>2-phosphoglycolate + H2O = glycolate + phosphate</text>
        <dbReference type="Rhea" id="RHEA:14369"/>
        <dbReference type="ChEBI" id="CHEBI:15377"/>
        <dbReference type="ChEBI" id="CHEBI:29805"/>
        <dbReference type="ChEBI" id="CHEBI:43474"/>
        <dbReference type="ChEBI" id="CHEBI:58033"/>
        <dbReference type="EC" id="3.1.3.18"/>
    </reaction>
</comment>
<dbReference type="GO" id="GO:0005829">
    <property type="term" value="C:cytosol"/>
    <property type="evidence" value="ECO:0007669"/>
    <property type="project" value="TreeGrafter"/>
</dbReference>
<accession>A0A1F6GRE6</accession>
<comment type="pathway">
    <text evidence="2">Organic acid metabolism; glycolate biosynthesis; glycolate from 2-phosphoglycolate: step 1/1.</text>
</comment>
<dbReference type="Pfam" id="PF13419">
    <property type="entry name" value="HAD_2"/>
    <property type="match status" value="1"/>
</dbReference>
<comment type="similarity">
    <text evidence="3">Belongs to the HAD-like hydrolase superfamily. CbbY/CbbZ/Gph/YieH family.</text>
</comment>
<gene>
    <name evidence="5" type="ORF">A2557_03115</name>
</gene>
<evidence type="ECO:0000256" key="1">
    <source>
        <dbReference type="ARBA" id="ARBA00000830"/>
    </source>
</evidence>
<dbReference type="SFLD" id="SFLDG01129">
    <property type="entry name" value="C1.5:_HAD__Beta-PGM__Phosphata"/>
    <property type="match status" value="1"/>
</dbReference>
<dbReference type="SFLD" id="SFLDS00003">
    <property type="entry name" value="Haloacid_Dehalogenase"/>
    <property type="match status" value="1"/>
</dbReference>
<reference evidence="5 6" key="1">
    <citation type="journal article" date="2016" name="Nat. Commun.">
        <title>Thousands of microbial genomes shed light on interconnected biogeochemical processes in an aquifer system.</title>
        <authorList>
            <person name="Anantharaman K."/>
            <person name="Brown C.T."/>
            <person name="Hug L.A."/>
            <person name="Sharon I."/>
            <person name="Castelle C.J."/>
            <person name="Probst A.J."/>
            <person name="Thomas B.C."/>
            <person name="Singh A."/>
            <person name="Wilkins M.J."/>
            <person name="Karaoz U."/>
            <person name="Brodie E.L."/>
            <person name="Williams K.H."/>
            <person name="Hubbard S.S."/>
            <person name="Banfield J.F."/>
        </authorList>
    </citation>
    <scope>NUCLEOTIDE SEQUENCE [LARGE SCALE GENOMIC DNA]</scope>
</reference>
<organism evidence="5 6">
    <name type="scientific">Candidatus Lambdaproteobacteria bacterium RIFOXYD2_FULL_56_26</name>
    <dbReference type="NCBI Taxonomy" id="1817773"/>
    <lineage>
        <taxon>Bacteria</taxon>
        <taxon>Pseudomonadati</taxon>
        <taxon>Pseudomonadota</taxon>
        <taxon>Candidatus Lambdaproteobacteria</taxon>
    </lineage>
</organism>
<dbReference type="EC" id="3.1.3.18" evidence="4"/>
<dbReference type="AlphaFoldDB" id="A0A1F6GRE6"/>
<evidence type="ECO:0000256" key="4">
    <source>
        <dbReference type="ARBA" id="ARBA00013078"/>
    </source>
</evidence>
<evidence type="ECO:0000313" key="5">
    <source>
        <dbReference type="EMBL" id="OGH00639.1"/>
    </source>
</evidence>
<dbReference type="Gene3D" id="3.40.50.1000">
    <property type="entry name" value="HAD superfamily/HAD-like"/>
    <property type="match status" value="1"/>
</dbReference>
<dbReference type="InterPro" id="IPR036412">
    <property type="entry name" value="HAD-like_sf"/>
</dbReference>
<name>A0A1F6GRE6_9PROT</name>
<dbReference type="SUPFAM" id="SSF56784">
    <property type="entry name" value="HAD-like"/>
    <property type="match status" value="1"/>
</dbReference>
<dbReference type="NCBIfam" id="TIGR01549">
    <property type="entry name" value="HAD-SF-IA-v1"/>
    <property type="match status" value="1"/>
</dbReference>
<dbReference type="GO" id="GO:0006281">
    <property type="term" value="P:DNA repair"/>
    <property type="evidence" value="ECO:0007669"/>
    <property type="project" value="TreeGrafter"/>
</dbReference>
<dbReference type="Gene3D" id="1.10.150.520">
    <property type="match status" value="1"/>
</dbReference>
<sequence length="223" mass="25509">MDLLRFKLHLFDLDDTLLQTRAAYYAAQEYAVDQLFEAKLLPGREEAYGQMRWFSKRIGSVDPAAYMTAFLKNLDLYSQENLHYLLSCYKEAYWSDLKPYPGALAYLESLVVEGKRLGLVSNGKTSTQLKKVRSAGLERFFPAECRFISGDYDWDQKKPNPYMLELALERFGVTKEEAIYYGNTQDDVLAANLAGITSLLFGPEQIENNAPEIAKPDLQRTAW</sequence>
<proteinExistence type="inferred from homology"/>
<dbReference type="PANTHER" id="PTHR43434:SF1">
    <property type="entry name" value="PHOSPHOGLYCOLATE PHOSPHATASE"/>
    <property type="match status" value="1"/>
</dbReference>
<evidence type="ECO:0000313" key="6">
    <source>
        <dbReference type="Proteomes" id="UP000177583"/>
    </source>
</evidence>
<dbReference type="InterPro" id="IPR050155">
    <property type="entry name" value="HAD-like_hydrolase_sf"/>
</dbReference>